<dbReference type="InterPro" id="IPR041708">
    <property type="entry name" value="PUS1/PUS2-like"/>
</dbReference>
<gene>
    <name evidence="9" type="primary">PUS1</name>
    <name evidence="9" type="ORF">MOBT1_000736</name>
</gene>
<evidence type="ECO:0000256" key="4">
    <source>
        <dbReference type="ARBA" id="ARBA00036943"/>
    </source>
</evidence>
<comment type="catalytic activity">
    <reaction evidence="4">
        <text>a uridine in tRNA = a pseudouridine in tRNA</text>
        <dbReference type="Rhea" id="RHEA:54572"/>
        <dbReference type="Rhea" id="RHEA-COMP:13339"/>
        <dbReference type="Rhea" id="RHEA-COMP:13934"/>
        <dbReference type="ChEBI" id="CHEBI:65314"/>
        <dbReference type="ChEBI" id="CHEBI:65315"/>
    </reaction>
</comment>
<evidence type="ECO:0000313" key="10">
    <source>
        <dbReference type="Proteomes" id="UP001214603"/>
    </source>
</evidence>
<dbReference type="Gene3D" id="3.30.70.660">
    <property type="entry name" value="Pseudouridine synthase I, catalytic domain, C-terminal subdomain"/>
    <property type="match status" value="1"/>
</dbReference>
<dbReference type="InterPro" id="IPR020094">
    <property type="entry name" value="TruA/RsuA/RluB/E/F_N"/>
</dbReference>
<dbReference type="GO" id="GO:0031119">
    <property type="term" value="P:tRNA pseudouridine synthesis"/>
    <property type="evidence" value="ECO:0007669"/>
    <property type="project" value="InterPro"/>
</dbReference>
<feature type="binding site" evidence="6">
    <location>
        <position position="204"/>
    </location>
    <ligand>
        <name>substrate</name>
    </ligand>
</feature>
<keyword evidence="2" id="KW-0819">tRNA processing</keyword>
<evidence type="ECO:0000256" key="3">
    <source>
        <dbReference type="ARBA" id="ARBA00023235"/>
    </source>
</evidence>
<name>A0AAF0ISC4_9BASI</name>
<comment type="similarity">
    <text evidence="1">Belongs to the tRNA pseudouridine synthase TruA family.</text>
</comment>
<evidence type="ECO:0000259" key="8">
    <source>
        <dbReference type="Pfam" id="PF01416"/>
    </source>
</evidence>
<dbReference type="EMBL" id="CP119934">
    <property type="protein sequence ID" value="WFD02058.1"/>
    <property type="molecule type" value="Genomic_DNA"/>
</dbReference>
<protein>
    <submittedName>
        <fullName evidence="9">tRNA pseudouridine(38-40) synthase</fullName>
        <ecNumber evidence="9">5.4.99.12</ecNumber>
    </submittedName>
</protein>
<dbReference type="AlphaFoldDB" id="A0AAF0ISC4"/>
<feature type="region of interest" description="Disordered" evidence="7">
    <location>
        <begin position="509"/>
        <end position="537"/>
    </location>
</feature>
<dbReference type="InterPro" id="IPR020103">
    <property type="entry name" value="PsdUridine_synth_cat_dom_sf"/>
</dbReference>
<reference evidence="9" key="1">
    <citation type="submission" date="2023-03" db="EMBL/GenBank/DDBJ databases">
        <title>Mating type loci evolution in Malassezia.</title>
        <authorList>
            <person name="Coelho M.A."/>
        </authorList>
    </citation>
    <scope>NUCLEOTIDE SEQUENCE</scope>
    <source>
        <strain evidence="9">CBS 7876</strain>
    </source>
</reference>
<dbReference type="CDD" id="cd02568">
    <property type="entry name" value="PseudoU_synth_PUS1_PUS2"/>
    <property type="match status" value="1"/>
</dbReference>
<feature type="region of interest" description="Disordered" evidence="7">
    <location>
        <begin position="1"/>
        <end position="78"/>
    </location>
</feature>
<evidence type="ECO:0000256" key="2">
    <source>
        <dbReference type="ARBA" id="ARBA00022694"/>
    </source>
</evidence>
<keyword evidence="10" id="KW-1185">Reference proteome</keyword>
<dbReference type="GO" id="GO:0003723">
    <property type="term" value="F:RNA binding"/>
    <property type="evidence" value="ECO:0007669"/>
    <property type="project" value="InterPro"/>
</dbReference>
<keyword evidence="3 9" id="KW-0413">Isomerase</keyword>
<dbReference type="NCBIfam" id="TIGR00071">
    <property type="entry name" value="hisT_truA"/>
    <property type="match status" value="1"/>
</dbReference>
<sequence>MSKRGASPEEEVTADAKAPRLEPASEQVGEAQVVQEKDTQDNQAEKAGTIAEEPTQKTQPESTQDESHGAKASAEGQGRQAKRKVAIFFGYCGSGYSGLQINPGVKTIEGDIFDAFCRAGAVSEDNAVNPNKIQLQRAARTDRGVHAAGNLLTAKLMLEPPALSEGQTLTEYVNTLLPENVRIWGMRRVQNAFNARTSCDSRLYEYLLPTYVFLPPKPYSSMWKMLRRLNVGEESSNTDVAPWDDEKVRDIPMLNHPFWREQGYQKEFADDMHAKRRWRISPEELARVRAVFDVYTGPHNFHNFTVGKEFRDRSAHRVMKKLSVSDPKIINDTEWVSVKFHGQSFMLHQIRKMIGLLVLIGRTNAPLSLVSQAFGPARIHVPKAPGLGLLLVEPHFGGYNVKVANNNERIDRMIAQRSSASKPVPENAEGGKREPVDFHEFQERMDTFKQTYIYDEIHRTEDATAEFAKWLNYLDVFVGPDLYVYDSRSEFLNPEGHIPPCAILRLGEQRRMPGGQPKAAESDSESEVPATNEELEG</sequence>
<evidence type="ECO:0000256" key="1">
    <source>
        <dbReference type="ARBA" id="ARBA00009375"/>
    </source>
</evidence>
<evidence type="ECO:0000256" key="7">
    <source>
        <dbReference type="SAM" id="MobiDB-lite"/>
    </source>
</evidence>
<evidence type="ECO:0000256" key="6">
    <source>
        <dbReference type="PIRSR" id="PIRSR641708-2"/>
    </source>
</evidence>
<accession>A0AAF0ISC4</accession>
<dbReference type="InterPro" id="IPR001406">
    <property type="entry name" value="PsdUridine_synth_TruA"/>
</dbReference>
<dbReference type="PANTHER" id="PTHR11142:SF4">
    <property type="entry name" value="PSEUDOURIDYLATE SYNTHASE 1 HOMOLOG"/>
    <property type="match status" value="1"/>
</dbReference>
<dbReference type="InterPro" id="IPR020097">
    <property type="entry name" value="PsdUridine_synth_TruA_a/b_dom"/>
</dbReference>
<feature type="compositionally biased region" description="Basic and acidic residues" evidence="7">
    <location>
        <begin position="35"/>
        <end position="44"/>
    </location>
</feature>
<evidence type="ECO:0000256" key="5">
    <source>
        <dbReference type="PIRSR" id="PIRSR641708-1"/>
    </source>
</evidence>
<proteinExistence type="inferred from homology"/>
<dbReference type="Gene3D" id="3.30.70.580">
    <property type="entry name" value="Pseudouridine synthase I, catalytic domain, N-terminal subdomain"/>
    <property type="match status" value="1"/>
</dbReference>
<dbReference type="GO" id="GO:0160147">
    <property type="term" value="F:tRNA pseudouridine(38-40) synthase activity"/>
    <property type="evidence" value="ECO:0007669"/>
    <property type="project" value="UniProtKB-EC"/>
</dbReference>
<dbReference type="GO" id="GO:1990481">
    <property type="term" value="P:mRNA pseudouridine synthesis"/>
    <property type="evidence" value="ECO:0007669"/>
    <property type="project" value="TreeGrafter"/>
</dbReference>
<evidence type="ECO:0000313" key="9">
    <source>
        <dbReference type="EMBL" id="WFD02058.1"/>
    </source>
</evidence>
<dbReference type="FunFam" id="3.30.70.580:FF:000002">
    <property type="entry name" value="tRNA pseudouridine synthase"/>
    <property type="match status" value="1"/>
</dbReference>
<organism evidence="9 10">
    <name type="scientific">Malassezia obtusa</name>
    <dbReference type="NCBI Taxonomy" id="76774"/>
    <lineage>
        <taxon>Eukaryota</taxon>
        <taxon>Fungi</taxon>
        <taxon>Dikarya</taxon>
        <taxon>Basidiomycota</taxon>
        <taxon>Ustilaginomycotina</taxon>
        <taxon>Malasseziomycetes</taxon>
        <taxon>Malasseziales</taxon>
        <taxon>Malasseziaceae</taxon>
        <taxon>Malassezia</taxon>
    </lineage>
</organism>
<dbReference type="GO" id="GO:0005634">
    <property type="term" value="C:nucleus"/>
    <property type="evidence" value="ECO:0007669"/>
    <property type="project" value="TreeGrafter"/>
</dbReference>
<feature type="active site" description="Nucleophile" evidence="5">
    <location>
        <position position="142"/>
    </location>
</feature>
<dbReference type="PANTHER" id="PTHR11142">
    <property type="entry name" value="PSEUDOURIDYLATE SYNTHASE"/>
    <property type="match status" value="1"/>
</dbReference>
<feature type="domain" description="Pseudouridine synthase I TruA alpha/beta" evidence="8">
    <location>
        <begin position="295"/>
        <end position="396"/>
    </location>
</feature>
<dbReference type="SUPFAM" id="SSF55120">
    <property type="entry name" value="Pseudouridine synthase"/>
    <property type="match status" value="1"/>
</dbReference>
<dbReference type="EC" id="5.4.99.12" evidence="9"/>
<dbReference type="InterPro" id="IPR020095">
    <property type="entry name" value="PsdUridine_synth_TruA_C"/>
</dbReference>
<dbReference type="Pfam" id="PF01416">
    <property type="entry name" value="PseudoU_synth_1"/>
    <property type="match status" value="1"/>
</dbReference>
<dbReference type="Proteomes" id="UP001214603">
    <property type="component" value="Chromosome 1"/>
</dbReference>